<dbReference type="Pfam" id="PF11286">
    <property type="entry name" value="DUF3087"/>
    <property type="match status" value="1"/>
</dbReference>
<proteinExistence type="predicted"/>
<keyword evidence="1" id="KW-0812">Transmembrane</keyword>
<dbReference type="InterPro" id="IPR021438">
    <property type="entry name" value="DUF3087"/>
</dbReference>
<dbReference type="STRING" id="152573.SAMN04488051_11621"/>
<evidence type="ECO:0008006" key="4">
    <source>
        <dbReference type="Google" id="ProtNLM"/>
    </source>
</evidence>
<organism evidence="2 3">
    <name type="scientific">Alkalimonas amylolytica</name>
    <dbReference type="NCBI Taxonomy" id="152573"/>
    <lineage>
        <taxon>Bacteria</taxon>
        <taxon>Pseudomonadati</taxon>
        <taxon>Pseudomonadota</taxon>
        <taxon>Gammaproteobacteria</taxon>
        <taxon>Alkalimonas</taxon>
    </lineage>
</organism>
<sequence length="168" mass="18716">MQLKSIDKERYRSRLNRIILASILALAGISLGSSTLLIQLFSEPGAGNFWLNATGVLIGCLVVGTALKRLKSHPYFFEVAYIWDLKHELNLIQRKLKAVSAAADQLDPTALTILAFSYAGSRLIWQLDDNTLVLSELNQADNALQQNITEAGLQIDPAQYQRPMLEKF</sequence>
<feature type="transmembrane region" description="Helical" evidence="1">
    <location>
        <begin position="47"/>
        <end position="67"/>
    </location>
</feature>
<dbReference type="OrthoDB" id="6118114at2"/>
<name>A0A1H4G2N3_ALKAM</name>
<protein>
    <recommendedName>
        <fullName evidence="4">DUF3087 domain-containing protein</fullName>
    </recommendedName>
</protein>
<evidence type="ECO:0000313" key="2">
    <source>
        <dbReference type="EMBL" id="SEB03571.1"/>
    </source>
</evidence>
<dbReference type="EMBL" id="FNRM01000016">
    <property type="protein sequence ID" value="SEB03571.1"/>
    <property type="molecule type" value="Genomic_DNA"/>
</dbReference>
<gene>
    <name evidence="2" type="ORF">SAMN04488051_11621</name>
</gene>
<dbReference type="AlphaFoldDB" id="A0A1H4G2N3"/>
<dbReference type="RefSeq" id="WP_091345446.1">
    <property type="nucleotide sequence ID" value="NZ_FNRM01000016.1"/>
</dbReference>
<keyword evidence="3" id="KW-1185">Reference proteome</keyword>
<evidence type="ECO:0000256" key="1">
    <source>
        <dbReference type="SAM" id="Phobius"/>
    </source>
</evidence>
<dbReference type="Proteomes" id="UP000198773">
    <property type="component" value="Unassembled WGS sequence"/>
</dbReference>
<accession>A0A1H4G2N3</accession>
<keyword evidence="1" id="KW-1133">Transmembrane helix</keyword>
<reference evidence="2 3" key="1">
    <citation type="submission" date="2016-10" db="EMBL/GenBank/DDBJ databases">
        <authorList>
            <person name="de Groot N.N."/>
        </authorList>
    </citation>
    <scope>NUCLEOTIDE SEQUENCE [LARGE SCALE GENOMIC DNA]</scope>
    <source>
        <strain evidence="2 3">CGMCC 1.3430</strain>
    </source>
</reference>
<keyword evidence="1" id="KW-0472">Membrane</keyword>
<feature type="transmembrane region" description="Helical" evidence="1">
    <location>
        <begin position="20"/>
        <end position="41"/>
    </location>
</feature>
<evidence type="ECO:0000313" key="3">
    <source>
        <dbReference type="Proteomes" id="UP000198773"/>
    </source>
</evidence>